<proteinExistence type="predicted"/>
<dbReference type="PANTHER" id="PTHR36440">
    <property type="entry name" value="PUTATIVE (AFU_ORTHOLOGUE AFUA_8G07350)-RELATED"/>
    <property type="match status" value="1"/>
</dbReference>
<keyword evidence="3" id="KW-1185">Reference proteome</keyword>
<dbReference type="Gene3D" id="2.60.120.10">
    <property type="entry name" value="Jelly Rolls"/>
    <property type="match status" value="2"/>
</dbReference>
<name>A0A177DDW3_ALTAL</name>
<dbReference type="CDD" id="cd02215">
    <property type="entry name" value="cupin_QDO_N_C"/>
    <property type="match status" value="1"/>
</dbReference>
<sequence length="358" mass="39146">MDIHQSSSMPRVQEPLGRPSPYIIPAYEGDTMMIPGSKATVRLLASAKETSGLISVFGYDGTHGDAPGFHYHNLAHDVFMCTRGHIKVWAGNRCKILSPGDFCYVPPEVVHQPQLIDDGNNESIGIVTPGQWVDFFRLICRKYDGVVADEFNISDIGELVGSRIMEIKDKYDVVFQPGFQGAEVSDLTKEEDSKLPDEPGKEYYLKANTGPCHLLEGVLSRPFITTKQTQSPTGNFAATAIESSNRLANSVLSRPFAFMKVHQVYHVLDGAINVTLNGSANVIRAGETAFVPAGTTISIEFLDRYNRFWAYSSGSGLESLIADAGGKFEGTLVPDKSRPLDKEALKKAAEKHDVSIST</sequence>
<dbReference type="GeneID" id="29114828"/>
<dbReference type="InterPro" id="IPR053146">
    <property type="entry name" value="QDO-like"/>
</dbReference>
<dbReference type="EMBL" id="KV441487">
    <property type="protein sequence ID" value="OAG17340.1"/>
    <property type="molecule type" value="Genomic_DNA"/>
</dbReference>
<dbReference type="InterPro" id="IPR014710">
    <property type="entry name" value="RmlC-like_jellyroll"/>
</dbReference>
<dbReference type="InterPro" id="IPR011051">
    <property type="entry name" value="RmlC_Cupin_sf"/>
</dbReference>
<dbReference type="KEGG" id="aalt:CC77DRAFT_1075895"/>
<dbReference type="Proteomes" id="UP000077248">
    <property type="component" value="Unassembled WGS sequence"/>
</dbReference>
<dbReference type="AlphaFoldDB" id="A0A177DDW3"/>
<dbReference type="InterPro" id="IPR013096">
    <property type="entry name" value="Cupin_2"/>
</dbReference>
<protein>
    <submittedName>
        <fullName evidence="2">RmlC-like cupin</fullName>
    </submittedName>
</protein>
<dbReference type="SUPFAM" id="SSF51182">
    <property type="entry name" value="RmlC-like cupins"/>
    <property type="match status" value="2"/>
</dbReference>
<evidence type="ECO:0000313" key="2">
    <source>
        <dbReference type="EMBL" id="OAG17340.1"/>
    </source>
</evidence>
<dbReference type="VEuPathDB" id="FungiDB:CC77DRAFT_1075895"/>
<dbReference type="Pfam" id="PF07883">
    <property type="entry name" value="Cupin_2"/>
    <property type="match status" value="1"/>
</dbReference>
<gene>
    <name evidence="2" type="ORF">CC77DRAFT_1075895</name>
</gene>
<evidence type="ECO:0000313" key="3">
    <source>
        <dbReference type="Proteomes" id="UP000077248"/>
    </source>
</evidence>
<feature type="domain" description="Cupin type-2" evidence="1">
    <location>
        <begin position="64"/>
        <end position="114"/>
    </location>
</feature>
<evidence type="ECO:0000259" key="1">
    <source>
        <dbReference type="Pfam" id="PF07883"/>
    </source>
</evidence>
<accession>A0A177DDW3</accession>
<reference evidence="2 3" key="1">
    <citation type="submission" date="2016-05" db="EMBL/GenBank/DDBJ databases">
        <title>Comparative analysis of secretome profiles of manganese(II)-oxidizing ascomycete fungi.</title>
        <authorList>
            <consortium name="DOE Joint Genome Institute"/>
            <person name="Zeiner C.A."/>
            <person name="Purvine S.O."/>
            <person name="Zink E.M."/>
            <person name="Wu S."/>
            <person name="Pasa-Tolic L."/>
            <person name="Chaput D.L."/>
            <person name="Haridas S."/>
            <person name="Grigoriev I.V."/>
            <person name="Santelli C.M."/>
            <person name="Hansel C.M."/>
        </authorList>
    </citation>
    <scope>NUCLEOTIDE SEQUENCE [LARGE SCALE GENOMIC DNA]</scope>
    <source>
        <strain evidence="2 3">SRC1lrK2f</strain>
    </source>
</reference>
<dbReference type="RefSeq" id="XP_018382761.1">
    <property type="nucleotide sequence ID" value="XM_018529234.1"/>
</dbReference>
<dbReference type="PANTHER" id="PTHR36440:SF1">
    <property type="entry name" value="PUTATIVE (AFU_ORTHOLOGUE AFUA_8G07350)-RELATED"/>
    <property type="match status" value="1"/>
</dbReference>
<organism evidence="2 3">
    <name type="scientific">Alternaria alternata</name>
    <name type="common">Alternaria rot fungus</name>
    <name type="synonym">Torula alternata</name>
    <dbReference type="NCBI Taxonomy" id="5599"/>
    <lineage>
        <taxon>Eukaryota</taxon>
        <taxon>Fungi</taxon>
        <taxon>Dikarya</taxon>
        <taxon>Ascomycota</taxon>
        <taxon>Pezizomycotina</taxon>
        <taxon>Dothideomycetes</taxon>
        <taxon>Pleosporomycetidae</taxon>
        <taxon>Pleosporales</taxon>
        <taxon>Pleosporineae</taxon>
        <taxon>Pleosporaceae</taxon>
        <taxon>Alternaria</taxon>
        <taxon>Alternaria sect. Alternaria</taxon>
        <taxon>Alternaria alternata complex</taxon>
    </lineage>
</organism>